<dbReference type="InterPro" id="IPR039391">
    <property type="entry name" value="Phytocyanin-like"/>
</dbReference>
<evidence type="ECO:0000259" key="8">
    <source>
        <dbReference type="PROSITE" id="PS51485"/>
    </source>
</evidence>
<evidence type="ECO:0000256" key="3">
    <source>
        <dbReference type="ARBA" id="ARBA00023180"/>
    </source>
</evidence>
<reference evidence="9 10" key="1">
    <citation type="submission" date="2019-01" db="EMBL/GenBank/DDBJ databases">
        <title>Sequencing of cultivated peanut Arachis hypogaea provides insights into genome evolution and oil improvement.</title>
        <authorList>
            <person name="Chen X."/>
        </authorList>
    </citation>
    <scope>NUCLEOTIDE SEQUENCE [LARGE SCALE GENOMIC DNA]</scope>
    <source>
        <strain evidence="10">cv. Fuhuasheng</strain>
        <tissue evidence="9">Leaves</tissue>
    </source>
</reference>
<dbReference type="InterPro" id="IPR003245">
    <property type="entry name" value="Phytocyanin_dom"/>
</dbReference>
<keyword evidence="6" id="KW-1133">Transmembrane helix</keyword>
<dbReference type="Proteomes" id="UP000289738">
    <property type="component" value="Chromosome B07"/>
</dbReference>
<name>A0A444YED6_ARAHY</name>
<keyword evidence="6" id="KW-0812">Transmembrane</keyword>
<evidence type="ECO:0000256" key="6">
    <source>
        <dbReference type="SAM" id="Phobius"/>
    </source>
</evidence>
<evidence type="ECO:0000256" key="1">
    <source>
        <dbReference type="ARBA" id="ARBA00022729"/>
    </source>
</evidence>
<dbReference type="GO" id="GO:0005886">
    <property type="term" value="C:plasma membrane"/>
    <property type="evidence" value="ECO:0007669"/>
    <property type="project" value="TreeGrafter"/>
</dbReference>
<feature type="chain" id="PRO_5019125936" description="Phytocyanin domain-containing protein" evidence="7">
    <location>
        <begin position="26"/>
        <end position="167"/>
    </location>
</feature>
<evidence type="ECO:0000313" key="9">
    <source>
        <dbReference type="EMBL" id="RYR00292.1"/>
    </source>
</evidence>
<keyword evidence="6" id="KW-0472">Membrane</keyword>
<evidence type="ECO:0000256" key="4">
    <source>
        <dbReference type="ARBA" id="ARBA00035011"/>
    </source>
</evidence>
<feature type="signal peptide" evidence="7">
    <location>
        <begin position="1"/>
        <end position="25"/>
    </location>
</feature>
<comment type="caution">
    <text evidence="9">The sequence shown here is derived from an EMBL/GenBank/DDBJ whole genome shotgun (WGS) entry which is preliminary data.</text>
</comment>
<evidence type="ECO:0000313" key="10">
    <source>
        <dbReference type="Proteomes" id="UP000289738"/>
    </source>
</evidence>
<sequence>METVIFRRIVLMVMMTSMMVKMAKSELHYVGGNKFSWVPNVNLTQWSMHQHFYVHDWLYFGYDRHMHNVLEVNKTSYENCIDKDFIKNITRGGGKDVIELKEVKTYYFLSSGGFCWNGLKVAINVENVAPSPSPGSPGHNKSSSCTIGINQNLVILLILMWGIIIFK</sequence>
<keyword evidence="2" id="KW-1015">Disulfide bond</keyword>
<keyword evidence="3" id="KW-0325">Glycoprotein</keyword>
<accession>A0A444YED6</accession>
<dbReference type="Gramene" id="arahy.Tifrunner.gnm2.ann2.Ah17g065600.1">
    <property type="protein sequence ID" value="arahy.Tifrunner.gnm2.ann2.Ah17g065600.1-CDS"/>
    <property type="gene ID" value="arahy.Tifrunner.gnm2.ann2.Ah17g065600"/>
</dbReference>
<dbReference type="GO" id="GO:0009055">
    <property type="term" value="F:electron transfer activity"/>
    <property type="evidence" value="ECO:0007669"/>
    <property type="project" value="InterPro"/>
</dbReference>
<dbReference type="EMBL" id="SDMP01000017">
    <property type="protein sequence ID" value="RYR00292.1"/>
    <property type="molecule type" value="Genomic_DNA"/>
</dbReference>
<dbReference type="Pfam" id="PF02298">
    <property type="entry name" value="Cu_bind_like"/>
    <property type="match status" value="1"/>
</dbReference>
<evidence type="ECO:0000256" key="5">
    <source>
        <dbReference type="ARBA" id="ARBA00037626"/>
    </source>
</evidence>
<dbReference type="STRING" id="3818.A0A444YED6"/>
<dbReference type="SUPFAM" id="SSF49503">
    <property type="entry name" value="Cupredoxins"/>
    <property type="match status" value="1"/>
</dbReference>
<dbReference type="Gene3D" id="2.60.40.420">
    <property type="entry name" value="Cupredoxins - blue copper proteins"/>
    <property type="match status" value="1"/>
</dbReference>
<evidence type="ECO:0000256" key="7">
    <source>
        <dbReference type="SAM" id="SignalP"/>
    </source>
</evidence>
<comment type="similarity">
    <text evidence="4">Belongs to the early nodulin-like (ENODL) family.</text>
</comment>
<protein>
    <recommendedName>
        <fullName evidence="8">Phytocyanin domain-containing protein</fullName>
    </recommendedName>
</protein>
<dbReference type="FunFam" id="2.60.40.420:FF:000018">
    <property type="entry name" value="Lamin-like protein"/>
    <property type="match status" value="1"/>
</dbReference>
<gene>
    <name evidence="9" type="ORF">Ahy_B07g088412</name>
</gene>
<dbReference type="PANTHER" id="PTHR33021:SF482">
    <property type="entry name" value="EARLY NODULIN-LIKE PROTEIN"/>
    <property type="match status" value="1"/>
</dbReference>
<proteinExistence type="inferred from homology"/>
<keyword evidence="1 7" id="KW-0732">Signal</keyword>
<dbReference type="PANTHER" id="PTHR33021">
    <property type="entry name" value="BLUE COPPER PROTEIN"/>
    <property type="match status" value="1"/>
</dbReference>
<dbReference type="AlphaFoldDB" id="A0A444YED6"/>
<keyword evidence="10" id="KW-1185">Reference proteome</keyword>
<feature type="transmembrane region" description="Helical" evidence="6">
    <location>
        <begin position="149"/>
        <end position="166"/>
    </location>
</feature>
<dbReference type="InterPro" id="IPR008972">
    <property type="entry name" value="Cupredoxin"/>
</dbReference>
<dbReference type="PROSITE" id="PS51485">
    <property type="entry name" value="PHYTOCYANIN"/>
    <property type="match status" value="1"/>
</dbReference>
<feature type="domain" description="Phytocyanin" evidence="8">
    <location>
        <begin position="26"/>
        <end position="127"/>
    </location>
</feature>
<dbReference type="SMR" id="A0A444YED6"/>
<comment type="function">
    <text evidence="5">May act as a carbohydrate transporter.</text>
</comment>
<dbReference type="OrthoDB" id="676939at2759"/>
<evidence type="ECO:0000256" key="2">
    <source>
        <dbReference type="ARBA" id="ARBA00023157"/>
    </source>
</evidence>
<organism evidence="9 10">
    <name type="scientific">Arachis hypogaea</name>
    <name type="common">Peanut</name>
    <dbReference type="NCBI Taxonomy" id="3818"/>
    <lineage>
        <taxon>Eukaryota</taxon>
        <taxon>Viridiplantae</taxon>
        <taxon>Streptophyta</taxon>
        <taxon>Embryophyta</taxon>
        <taxon>Tracheophyta</taxon>
        <taxon>Spermatophyta</taxon>
        <taxon>Magnoliopsida</taxon>
        <taxon>eudicotyledons</taxon>
        <taxon>Gunneridae</taxon>
        <taxon>Pentapetalae</taxon>
        <taxon>rosids</taxon>
        <taxon>fabids</taxon>
        <taxon>Fabales</taxon>
        <taxon>Fabaceae</taxon>
        <taxon>Papilionoideae</taxon>
        <taxon>50 kb inversion clade</taxon>
        <taxon>dalbergioids sensu lato</taxon>
        <taxon>Dalbergieae</taxon>
        <taxon>Pterocarpus clade</taxon>
        <taxon>Arachis</taxon>
    </lineage>
</organism>